<comment type="similarity">
    <text evidence="8">Belongs to the FtsQ/DivIB family. DivIB subfamily.</text>
</comment>
<protein>
    <recommendedName>
        <fullName evidence="8">Cell division protein DivIB</fullName>
    </recommendedName>
</protein>
<evidence type="ECO:0000256" key="4">
    <source>
        <dbReference type="ARBA" id="ARBA00022692"/>
    </source>
</evidence>
<dbReference type="InterPro" id="IPR026580">
    <property type="entry name" value="DivIB"/>
</dbReference>
<evidence type="ECO:0000313" key="11">
    <source>
        <dbReference type="EMBL" id="SNV44313.1"/>
    </source>
</evidence>
<feature type="transmembrane region" description="Helical" evidence="8">
    <location>
        <begin position="101"/>
        <end position="119"/>
    </location>
</feature>
<evidence type="ECO:0000259" key="10">
    <source>
        <dbReference type="PROSITE" id="PS51779"/>
    </source>
</evidence>
<dbReference type="Pfam" id="PF08478">
    <property type="entry name" value="POTRA_1"/>
    <property type="match status" value="1"/>
</dbReference>
<dbReference type="GO" id="GO:0043093">
    <property type="term" value="P:FtsZ-dependent cytokinesis"/>
    <property type="evidence" value="ECO:0007669"/>
    <property type="project" value="UniProtKB-UniRule"/>
</dbReference>
<sequence length="371" mass="42204">MAKDDKKLKKDTQKEQPAMTEWQKRNQEFLQKKAQEKEEQEQAEKRLQELKRAQFSPEKKAAEHEVAPRKNRLKKTLTFDKKAKPKKVRKPREKNPHRNRFLVVVTICSLVLLFAIFMISPLSTSKTLSVSGNRFTTKKDVVAASKISSGDYLLTVFGQRRAIAKKIVDNDPWVKSASVDYRFPNQFHLSVKEHQVVAYRQVNNAFYPILDNGLVIDEETKRLPNNYLTINLPKKQQIKAFIKAIGSLKRPIRRNIRQVTAESSKSTKDLVLIEMYDGNTVRVPLAKISASLPYYTQVRQQLQGPIVIDMEVGIFVTNEASESTSDSSEVITEQTTVPQDQEVSQVDGTTESASQPSESLPSEEVSDSLVQ</sequence>
<evidence type="ECO:0000256" key="9">
    <source>
        <dbReference type="SAM" id="MobiDB-lite"/>
    </source>
</evidence>
<dbReference type="AlphaFoldDB" id="A0A239XDP3"/>
<evidence type="ECO:0000256" key="7">
    <source>
        <dbReference type="ARBA" id="ARBA00023306"/>
    </source>
</evidence>
<feature type="compositionally biased region" description="Basic residues" evidence="9">
    <location>
        <begin position="83"/>
        <end position="94"/>
    </location>
</feature>
<dbReference type="GO" id="GO:0005886">
    <property type="term" value="C:plasma membrane"/>
    <property type="evidence" value="ECO:0007669"/>
    <property type="project" value="UniProtKB-SubCell"/>
</dbReference>
<comment type="function">
    <text evidence="8">Cell division protein that may be involved in stabilizing or promoting the assembly of the division complex.</text>
</comment>
<name>A0A239XDP3_STRAI</name>
<dbReference type="Gene3D" id="3.40.50.10960">
    <property type="match status" value="1"/>
</dbReference>
<dbReference type="PANTHER" id="PTHR37820:SF1">
    <property type="entry name" value="CELL DIVISION PROTEIN FTSQ"/>
    <property type="match status" value="1"/>
</dbReference>
<dbReference type="OrthoDB" id="1819027at2"/>
<keyword evidence="3 8" id="KW-0132">Cell division</keyword>
<evidence type="ECO:0000256" key="3">
    <source>
        <dbReference type="ARBA" id="ARBA00022618"/>
    </source>
</evidence>
<feature type="compositionally biased region" description="Basic and acidic residues" evidence="9">
    <location>
        <begin position="22"/>
        <end position="68"/>
    </location>
</feature>
<feature type="compositionally biased region" description="Polar residues" evidence="9">
    <location>
        <begin position="320"/>
        <end position="360"/>
    </location>
</feature>
<accession>A0A239XDP3</accession>
<evidence type="ECO:0000256" key="5">
    <source>
        <dbReference type="ARBA" id="ARBA00022989"/>
    </source>
</evidence>
<dbReference type="InterPro" id="IPR034746">
    <property type="entry name" value="POTRA"/>
</dbReference>
<dbReference type="InterPro" id="IPR013685">
    <property type="entry name" value="POTRA_FtsQ_type"/>
</dbReference>
<evidence type="ECO:0000256" key="6">
    <source>
        <dbReference type="ARBA" id="ARBA00023136"/>
    </source>
</evidence>
<evidence type="ECO:0000313" key="12">
    <source>
        <dbReference type="Proteomes" id="UP000215144"/>
    </source>
</evidence>
<evidence type="ECO:0000256" key="8">
    <source>
        <dbReference type="HAMAP-Rule" id="MF_00912"/>
    </source>
</evidence>
<dbReference type="InterPro" id="IPR005548">
    <property type="entry name" value="Cell_div_FtsQ/DivIB_C"/>
</dbReference>
<dbReference type="HAMAP" id="MF_00912">
    <property type="entry name" value="DivIB"/>
    <property type="match status" value="1"/>
</dbReference>
<keyword evidence="7 8" id="KW-0131">Cell cycle</keyword>
<evidence type="ECO:0000256" key="1">
    <source>
        <dbReference type="ARBA" id="ARBA00004370"/>
    </source>
</evidence>
<reference evidence="11 12" key="1">
    <citation type="submission" date="2017-06" db="EMBL/GenBank/DDBJ databases">
        <authorList>
            <consortium name="Pathogen Informatics"/>
        </authorList>
    </citation>
    <scope>NUCLEOTIDE SEQUENCE [LARGE SCALE GENOMIC DNA]</scope>
    <source>
        <strain evidence="11 12">NCTC11291</strain>
    </source>
</reference>
<proteinExistence type="inferred from homology"/>
<dbReference type="EMBL" id="LT906454">
    <property type="protein sequence ID" value="SNV44313.1"/>
    <property type="molecule type" value="Genomic_DNA"/>
</dbReference>
<comment type="subcellular location">
    <subcellularLocation>
        <location evidence="8">Cell membrane</location>
        <topology evidence="8">Single-pass type II membrane protein</topology>
    </subcellularLocation>
    <subcellularLocation>
        <location evidence="1">Membrane</location>
    </subcellularLocation>
    <text evidence="8">Localizes to the division septum.</text>
</comment>
<evidence type="ECO:0000256" key="2">
    <source>
        <dbReference type="ARBA" id="ARBA00022475"/>
    </source>
</evidence>
<dbReference type="PANTHER" id="PTHR37820">
    <property type="entry name" value="CELL DIVISION PROTEIN DIVIB"/>
    <property type="match status" value="1"/>
</dbReference>
<organism evidence="11 12">
    <name type="scientific">Streptococcus acidominimus</name>
    <dbReference type="NCBI Taxonomy" id="1326"/>
    <lineage>
        <taxon>Bacteria</taxon>
        <taxon>Bacillati</taxon>
        <taxon>Bacillota</taxon>
        <taxon>Bacilli</taxon>
        <taxon>Lactobacillales</taxon>
        <taxon>Streptococcaceae</taxon>
        <taxon>Streptococcus</taxon>
    </lineage>
</organism>
<keyword evidence="4 8" id="KW-0812">Transmembrane</keyword>
<dbReference type="Proteomes" id="UP000215144">
    <property type="component" value="Chromosome 1"/>
</dbReference>
<dbReference type="PROSITE" id="PS51779">
    <property type="entry name" value="POTRA"/>
    <property type="match status" value="1"/>
</dbReference>
<dbReference type="RefSeq" id="WP_095123332.1">
    <property type="nucleotide sequence ID" value="NZ_LT906454.1"/>
</dbReference>
<feature type="region of interest" description="Disordered" evidence="9">
    <location>
        <begin position="320"/>
        <end position="371"/>
    </location>
</feature>
<keyword evidence="6 8" id="KW-0472">Membrane</keyword>
<keyword evidence="5 8" id="KW-1133">Transmembrane helix</keyword>
<dbReference type="GO" id="GO:0032153">
    <property type="term" value="C:cell division site"/>
    <property type="evidence" value="ECO:0007669"/>
    <property type="project" value="UniProtKB-UniRule"/>
</dbReference>
<feature type="domain" description="POTRA" evidence="10">
    <location>
        <begin position="123"/>
        <end position="194"/>
    </location>
</feature>
<dbReference type="Gene3D" id="3.10.20.310">
    <property type="entry name" value="membrane protein fhac"/>
    <property type="match status" value="1"/>
</dbReference>
<feature type="region of interest" description="Disordered" evidence="9">
    <location>
        <begin position="1"/>
        <end position="94"/>
    </location>
</feature>
<dbReference type="InterPro" id="IPR050487">
    <property type="entry name" value="FtsQ_DivIB"/>
</dbReference>
<keyword evidence="2 8" id="KW-1003">Cell membrane</keyword>
<feature type="compositionally biased region" description="Basic and acidic residues" evidence="9">
    <location>
        <begin position="1"/>
        <end position="14"/>
    </location>
</feature>
<dbReference type="KEGG" id="saco:SAME_01835"/>
<gene>
    <name evidence="8 11" type="primary">divIB</name>
    <name evidence="11" type="ORF">SAMEA4504048_01835</name>
</gene>
<dbReference type="Pfam" id="PF03799">
    <property type="entry name" value="FtsQ_DivIB_C"/>
    <property type="match status" value="1"/>
</dbReference>